<evidence type="ECO:0000313" key="3">
    <source>
        <dbReference type="Proteomes" id="UP000800200"/>
    </source>
</evidence>
<keyword evidence="1" id="KW-0812">Transmembrane</keyword>
<keyword evidence="3" id="KW-1185">Reference proteome</keyword>
<dbReference type="AlphaFoldDB" id="A0A6A6E5C4"/>
<dbReference type="Proteomes" id="UP000800200">
    <property type="component" value="Unassembled WGS sequence"/>
</dbReference>
<proteinExistence type="predicted"/>
<feature type="transmembrane region" description="Helical" evidence="1">
    <location>
        <begin position="20"/>
        <end position="41"/>
    </location>
</feature>
<reference evidence="2" key="1">
    <citation type="journal article" date="2020" name="Stud. Mycol.">
        <title>101 Dothideomycetes genomes: a test case for predicting lifestyles and emergence of pathogens.</title>
        <authorList>
            <person name="Haridas S."/>
            <person name="Albert R."/>
            <person name="Binder M."/>
            <person name="Bloem J."/>
            <person name="Labutti K."/>
            <person name="Salamov A."/>
            <person name="Andreopoulos B."/>
            <person name="Baker S."/>
            <person name="Barry K."/>
            <person name="Bills G."/>
            <person name="Bluhm B."/>
            <person name="Cannon C."/>
            <person name="Castanera R."/>
            <person name="Culley D."/>
            <person name="Daum C."/>
            <person name="Ezra D."/>
            <person name="Gonzalez J."/>
            <person name="Henrissat B."/>
            <person name="Kuo A."/>
            <person name="Liang C."/>
            <person name="Lipzen A."/>
            <person name="Lutzoni F."/>
            <person name="Magnuson J."/>
            <person name="Mondo S."/>
            <person name="Nolan M."/>
            <person name="Ohm R."/>
            <person name="Pangilinan J."/>
            <person name="Park H.-J."/>
            <person name="Ramirez L."/>
            <person name="Alfaro M."/>
            <person name="Sun H."/>
            <person name="Tritt A."/>
            <person name="Yoshinaga Y."/>
            <person name="Zwiers L.-H."/>
            <person name="Turgeon B."/>
            <person name="Goodwin S."/>
            <person name="Spatafora J."/>
            <person name="Crous P."/>
            <person name="Grigoriev I."/>
        </authorList>
    </citation>
    <scope>NUCLEOTIDE SEQUENCE</scope>
    <source>
        <strain evidence="2">CBS 207.26</strain>
    </source>
</reference>
<protein>
    <submittedName>
        <fullName evidence="2">Uncharacterized protein</fullName>
    </submittedName>
</protein>
<name>A0A6A6E5C4_9PEZI</name>
<sequence>MPSDLAPLHKLNSEDRGSIIIISAYFWVYITIVIAIIRFSLHKSKVKIQSRRFNLFNCRSTRHSEFSLLSCIPINGGLGRHVRNLSPDGLALYYKVYRTNHGIFVQIARLTDSRWRSQVHTLEYKAPMSLAQRGVVHASDPDTA</sequence>
<dbReference type="OrthoDB" id="3918601at2759"/>
<evidence type="ECO:0000256" key="1">
    <source>
        <dbReference type="SAM" id="Phobius"/>
    </source>
</evidence>
<gene>
    <name evidence="2" type="ORF">K469DRAFT_750109</name>
</gene>
<evidence type="ECO:0000313" key="2">
    <source>
        <dbReference type="EMBL" id="KAF2185769.1"/>
    </source>
</evidence>
<accession>A0A6A6E5C4</accession>
<keyword evidence="1" id="KW-1133">Transmembrane helix</keyword>
<organism evidence="2 3">
    <name type="scientific">Zopfia rhizophila CBS 207.26</name>
    <dbReference type="NCBI Taxonomy" id="1314779"/>
    <lineage>
        <taxon>Eukaryota</taxon>
        <taxon>Fungi</taxon>
        <taxon>Dikarya</taxon>
        <taxon>Ascomycota</taxon>
        <taxon>Pezizomycotina</taxon>
        <taxon>Dothideomycetes</taxon>
        <taxon>Dothideomycetes incertae sedis</taxon>
        <taxon>Zopfiaceae</taxon>
        <taxon>Zopfia</taxon>
    </lineage>
</organism>
<dbReference type="EMBL" id="ML994632">
    <property type="protein sequence ID" value="KAF2185769.1"/>
    <property type="molecule type" value="Genomic_DNA"/>
</dbReference>
<keyword evidence="1" id="KW-0472">Membrane</keyword>